<evidence type="ECO:0000256" key="1">
    <source>
        <dbReference type="SAM" id="MobiDB-lite"/>
    </source>
</evidence>
<gene>
    <name evidence="2" type="ORF">SAMN04487783_1319</name>
</gene>
<evidence type="ECO:0000313" key="2">
    <source>
        <dbReference type="EMBL" id="SFS09834.1"/>
    </source>
</evidence>
<organism evidence="2 3">
    <name type="scientific">Agrococcus baldri</name>
    <dbReference type="NCBI Taxonomy" id="153730"/>
    <lineage>
        <taxon>Bacteria</taxon>
        <taxon>Bacillati</taxon>
        <taxon>Actinomycetota</taxon>
        <taxon>Actinomycetes</taxon>
        <taxon>Micrococcales</taxon>
        <taxon>Microbacteriaceae</taxon>
        <taxon>Agrococcus</taxon>
    </lineage>
</organism>
<dbReference type="EMBL" id="FOZN01000002">
    <property type="protein sequence ID" value="SFS09834.1"/>
    <property type="molecule type" value="Genomic_DNA"/>
</dbReference>
<feature type="region of interest" description="Disordered" evidence="1">
    <location>
        <begin position="63"/>
        <end position="96"/>
    </location>
</feature>
<proteinExistence type="predicted"/>
<dbReference type="AlphaFoldDB" id="A0AA94HMG2"/>
<keyword evidence="3" id="KW-1185">Reference proteome</keyword>
<dbReference type="RefSeq" id="WP_092917068.1">
    <property type="nucleotide sequence ID" value="NZ_FOZN01000002.1"/>
</dbReference>
<accession>A0AA94HMG2</accession>
<feature type="compositionally biased region" description="Basic and acidic residues" evidence="1">
    <location>
        <begin position="82"/>
        <end position="96"/>
    </location>
</feature>
<protein>
    <recommendedName>
        <fullName evidence="4">YtxH domain-containing protein</fullName>
    </recommendedName>
</protein>
<evidence type="ECO:0008006" key="4">
    <source>
        <dbReference type="Google" id="ProtNLM"/>
    </source>
</evidence>
<sequence length="96" mass="10385">MRGRILFVVGLGAGYVLGAKAGRQRYEQIASAADKVWNSPAVSKQRHEVQHFVETKGPKLVESATDAAGDAIEKVTKRKGSRRGDHGSEVARPEDV</sequence>
<name>A0AA94HMG2_9MICO</name>
<reference evidence="2 3" key="1">
    <citation type="submission" date="2016-10" db="EMBL/GenBank/DDBJ databases">
        <authorList>
            <person name="Varghese N."/>
            <person name="Submissions S."/>
        </authorList>
    </citation>
    <scope>NUCLEOTIDE SEQUENCE [LARGE SCALE GENOMIC DNA]</scope>
    <source>
        <strain evidence="2 3">IAM 15147</strain>
    </source>
</reference>
<evidence type="ECO:0000313" key="3">
    <source>
        <dbReference type="Proteomes" id="UP000198506"/>
    </source>
</evidence>
<comment type="caution">
    <text evidence="2">The sequence shown here is derived from an EMBL/GenBank/DDBJ whole genome shotgun (WGS) entry which is preliminary data.</text>
</comment>
<dbReference type="Proteomes" id="UP000198506">
    <property type="component" value="Unassembled WGS sequence"/>
</dbReference>